<evidence type="ECO:0000313" key="9">
    <source>
        <dbReference type="Proteomes" id="UP000178089"/>
    </source>
</evidence>
<sequence>MIPPKRLIRALKKAGFVIIRQKGSHVAMKNIENGLTTSVPQHPGNLKKGLFKAILKQANITEDELRKLL</sequence>
<evidence type="ECO:0000256" key="1">
    <source>
        <dbReference type="ARBA" id="ARBA00006620"/>
    </source>
</evidence>
<keyword evidence="5" id="KW-0378">Hydrolase</keyword>
<dbReference type="SUPFAM" id="SSF54786">
    <property type="entry name" value="YcfA/nrd intein domain"/>
    <property type="match status" value="1"/>
</dbReference>
<dbReference type="STRING" id="1802315.A3F51_02360"/>
<reference evidence="8 9" key="1">
    <citation type="journal article" date="2016" name="Nat. Commun.">
        <title>Thousands of microbial genomes shed light on interconnected biogeochemical processes in an aquifer system.</title>
        <authorList>
            <person name="Anantharaman K."/>
            <person name="Brown C.T."/>
            <person name="Hug L.A."/>
            <person name="Sharon I."/>
            <person name="Castelle C.J."/>
            <person name="Probst A.J."/>
            <person name="Thomas B.C."/>
            <person name="Singh A."/>
            <person name="Wilkins M.J."/>
            <person name="Karaoz U."/>
            <person name="Brodie E.L."/>
            <person name="Williams K.H."/>
            <person name="Hubbard S.S."/>
            <person name="Banfield J.F."/>
        </authorList>
    </citation>
    <scope>NUCLEOTIDE SEQUENCE [LARGE SCALE GENOMIC DNA]</scope>
</reference>
<dbReference type="InterPro" id="IPR012933">
    <property type="entry name" value="HicA_mRNA_interferase"/>
</dbReference>
<name>A0A1G2N039_9BACT</name>
<keyword evidence="2" id="KW-1277">Toxin-antitoxin system</keyword>
<evidence type="ECO:0000256" key="5">
    <source>
        <dbReference type="ARBA" id="ARBA00022801"/>
    </source>
</evidence>
<evidence type="ECO:0000256" key="2">
    <source>
        <dbReference type="ARBA" id="ARBA00022649"/>
    </source>
</evidence>
<evidence type="ECO:0000256" key="3">
    <source>
        <dbReference type="ARBA" id="ARBA00022722"/>
    </source>
</evidence>
<dbReference type="GO" id="GO:0003729">
    <property type="term" value="F:mRNA binding"/>
    <property type="evidence" value="ECO:0007669"/>
    <property type="project" value="InterPro"/>
</dbReference>
<dbReference type="InterPro" id="IPR038570">
    <property type="entry name" value="HicA_sf"/>
</dbReference>
<comment type="similarity">
    <text evidence="1">Belongs to the HicA mRNA interferase family.</text>
</comment>
<dbReference type="Proteomes" id="UP000178089">
    <property type="component" value="Unassembled WGS sequence"/>
</dbReference>
<keyword evidence="7" id="KW-0346">Stress response</keyword>
<evidence type="ECO:0000256" key="4">
    <source>
        <dbReference type="ARBA" id="ARBA00022759"/>
    </source>
</evidence>
<evidence type="ECO:0000313" key="8">
    <source>
        <dbReference type="EMBL" id="OHA28799.1"/>
    </source>
</evidence>
<accession>A0A1G2N039</accession>
<organism evidence="8 9">
    <name type="scientific">Candidatus Taylorbacteria bacterium RIFCSPHIGHO2_12_FULL_45_16</name>
    <dbReference type="NCBI Taxonomy" id="1802315"/>
    <lineage>
        <taxon>Bacteria</taxon>
        <taxon>Candidatus Tayloriibacteriota</taxon>
    </lineage>
</organism>
<protein>
    <recommendedName>
        <fullName evidence="10">Addiction module toxin, HicA family</fullName>
    </recommendedName>
</protein>
<gene>
    <name evidence="8" type="ORF">A3F51_02360</name>
</gene>
<keyword evidence="6" id="KW-0694">RNA-binding</keyword>
<dbReference type="GO" id="GO:0004519">
    <property type="term" value="F:endonuclease activity"/>
    <property type="evidence" value="ECO:0007669"/>
    <property type="project" value="UniProtKB-KW"/>
</dbReference>
<evidence type="ECO:0008006" key="10">
    <source>
        <dbReference type="Google" id="ProtNLM"/>
    </source>
</evidence>
<dbReference type="EMBL" id="MHRT01000007">
    <property type="protein sequence ID" value="OHA28799.1"/>
    <property type="molecule type" value="Genomic_DNA"/>
</dbReference>
<evidence type="ECO:0000256" key="7">
    <source>
        <dbReference type="ARBA" id="ARBA00023016"/>
    </source>
</evidence>
<comment type="caution">
    <text evidence="8">The sequence shown here is derived from an EMBL/GenBank/DDBJ whole genome shotgun (WGS) entry which is preliminary data.</text>
</comment>
<dbReference type="Gene3D" id="3.30.920.30">
    <property type="entry name" value="Hypothetical protein"/>
    <property type="match status" value="1"/>
</dbReference>
<keyword evidence="4" id="KW-0255">Endonuclease</keyword>
<evidence type="ECO:0000256" key="6">
    <source>
        <dbReference type="ARBA" id="ARBA00022884"/>
    </source>
</evidence>
<dbReference type="Pfam" id="PF07927">
    <property type="entry name" value="HicA_toxin"/>
    <property type="match status" value="1"/>
</dbReference>
<keyword evidence="3" id="KW-0540">Nuclease</keyword>
<dbReference type="AlphaFoldDB" id="A0A1G2N039"/>
<dbReference type="GO" id="GO:0016787">
    <property type="term" value="F:hydrolase activity"/>
    <property type="evidence" value="ECO:0007669"/>
    <property type="project" value="UniProtKB-KW"/>
</dbReference>
<proteinExistence type="inferred from homology"/>